<reference evidence="1 2" key="1">
    <citation type="submission" date="2020-03" db="EMBL/GenBank/DDBJ databases">
        <title>Soil Listeria distribution.</title>
        <authorList>
            <person name="Liao J."/>
            <person name="Wiedmann M."/>
        </authorList>
    </citation>
    <scope>NUCLEOTIDE SEQUENCE [LARGE SCALE GENOMIC DNA]</scope>
    <source>
        <strain evidence="1 2">FSL L7-0020</strain>
    </source>
</reference>
<dbReference type="Proteomes" id="UP000572016">
    <property type="component" value="Unassembled WGS sequence"/>
</dbReference>
<organism evidence="1 2">
    <name type="scientific">Listeria swaminathanii</name>
    <dbReference type="NCBI Taxonomy" id="2713501"/>
    <lineage>
        <taxon>Bacteria</taxon>
        <taxon>Bacillati</taxon>
        <taxon>Bacillota</taxon>
        <taxon>Bacilli</taxon>
        <taxon>Bacillales</taxon>
        <taxon>Listeriaceae</taxon>
        <taxon>Listeria</taxon>
    </lineage>
</organism>
<dbReference type="RefSeq" id="WP_185639395.1">
    <property type="nucleotide sequence ID" value="NZ_JAATOD010000006.1"/>
</dbReference>
<dbReference type="InterPro" id="IPR025412">
    <property type="entry name" value="DUF4304"/>
</dbReference>
<sequence>MNKTEFKKIVGNKLKENGFSFEQKAYYLRTDTIIICVEFQKSNYGNTYFINYGFLLVKLNPTIKYPKTNTSDVFGRFTFYDKGVLNKEYQIDFLEKKEVIDCIQINIDNNIKPVLEKGLATYLETTKPSNLFVKLVAKQYLGIE</sequence>
<dbReference type="AlphaFoldDB" id="A0A7X1A3E8"/>
<comment type="caution">
    <text evidence="1">The sequence shown here is derived from an EMBL/GenBank/DDBJ whole genome shotgun (WGS) entry which is preliminary data.</text>
</comment>
<dbReference type="Pfam" id="PF14137">
    <property type="entry name" value="DUF4304"/>
    <property type="match status" value="1"/>
</dbReference>
<proteinExistence type="predicted"/>
<gene>
    <name evidence="1" type="ORF">HCX62_13315</name>
</gene>
<name>A0A7X1A3E8_9LIST</name>
<evidence type="ECO:0000313" key="2">
    <source>
        <dbReference type="Proteomes" id="UP000572016"/>
    </source>
</evidence>
<evidence type="ECO:0000313" key="1">
    <source>
        <dbReference type="EMBL" id="MBC2331014.1"/>
    </source>
</evidence>
<dbReference type="EMBL" id="JAATOD010000006">
    <property type="protein sequence ID" value="MBC2331014.1"/>
    <property type="molecule type" value="Genomic_DNA"/>
</dbReference>
<protein>
    <submittedName>
        <fullName evidence="1">DUF4304 domain-containing protein</fullName>
    </submittedName>
</protein>
<accession>A0A7X1A3E8</accession>